<reference evidence="2 3" key="1">
    <citation type="journal article" date="2012" name="J. Bacteriol.">
        <title>Genome Sequence of the Antarctic Psychrophile Bacterium Planococcus antarcticus DSM 14505.</title>
        <authorList>
            <person name="Margolles A."/>
            <person name="Gueimonde M."/>
            <person name="Sanchez B."/>
        </authorList>
    </citation>
    <scope>NUCLEOTIDE SEQUENCE [LARGE SCALE GENOMIC DNA]</scope>
    <source>
        <strain evidence="2 3">DSM 14505</strain>
    </source>
</reference>
<keyword evidence="1" id="KW-0812">Transmembrane</keyword>
<proteinExistence type="predicted"/>
<dbReference type="RefSeq" id="WP_006829062.1">
    <property type="nucleotide sequence ID" value="NZ_AJYB01000014.1"/>
</dbReference>
<feature type="transmembrane region" description="Helical" evidence="1">
    <location>
        <begin position="98"/>
        <end position="119"/>
    </location>
</feature>
<keyword evidence="1" id="KW-1133">Transmembrane helix</keyword>
<dbReference type="Proteomes" id="UP000004725">
    <property type="component" value="Unassembled WGS sequence"/>
</dbReference>
<gene>
    <name evidence="2" type="ORF">A1A1_05272</name>
</gene>
<protein>
    <submittedName>
        <fullName evidence="2">Uncharacterized protein</fullName>
    </submittedName>
</protein>
<feature type="transmembrane region" description="Helical" evidence="1">
    <location>
        <begin position="57"/>
        <end position="78"/>
    </location>
</feature>
<dbReference type="AlphaFoldDB" id="A0AA87IN89"/>
<accession>A0AA87IN89</accession>
<keyword evidence="1" id="KW-0472">Membrane</keyword>
<evidence type="ECO:0000313" key="3">
    <source>
        <dbReference type="Proteomes" id="UP000004725"/>
    </source>
</evidence>
<feature type="transmembrane region" description="Helical" evidence="1">
    <location>
        <begin position="20"/>
        <end position="45"/>
    </location>
</feature>
<dbReference type="EMBL" id="AJYB01000014">
    <property type="protein sequence ID" value="EIM07594.1"/>
    <property type="molecule type" value="Genomic_DNA"/>
</dbReference>
<organism evidence="2 3">
    <name type="scientific">Planococcus antarcticus DSM 14505</name>
    <dbReference type="NCBI Taxonomy" id="1185653"/>
    <lineage>
        <taxon>Bacteria</taxon>
        <taxon>Bacillati</taxon>
        <taxon>Bacillota</taxon>
        <taxon>Bacilli</taxon>
        <taxon>Bacillales</taxon>
        <taxon>Caryophanaceae</taxon>
        <taxon>Planococcus</taxon>
    </lineage>
</organism>
<sequence>MLAEQLMSFLPDGFDDFGNIVYIACFTFVLRFLFVVLSTSMIIIFPIVMNYADILDLSVMSSAFLVIMIIGGVTILPIHSPTTFLAFQKNAFSLKEQIIVGSYSSIVIPVIAITWATLIW</sequence>
<comment type="caution">
    <text evidence="2">The sequence shown here is derived from an EMBL/GenBank/DDBJ whole genome shotgun (WGS) entry which is preliminary data.</text>
</comment>
<evidence type="ECO:0000313" key="2">
    <source>
        <dbReference type="EMBL" id="EIM07594.1"/>
    </source>
</evidence>
<evidence type="ECO:0000256" key="1">
    <source>
        <dbReference type="SAM" id="Phobius"/>
    </source>
</evidence>
<name>A0AA87IN89_9BACL</name>